<protein>
    <submittedName>
        <fullName evidence="1">Uncharacterized protein</fullName>
    </submittedName>
</protein>
<dbReference type="RefSeq" id="WP_013745240.1">
    <property type="nucleotide sequence ID" value="NC_015460.1"/>
</dbReference>
<evidence type="ECO:0000313" key="2">
    <source>
        <dbReference type="Proteomes" id="UP000006908"/>
    </source>
</evidence>
<dbReference type="EMBL" id="CP002667">
    <property type="protein sequence ID" value="AEC16453.1"/>
    <property type="molecule type" value="Genomic_DNA"/>
</dbReference>
<dbReference type="SUPFAM" id="SSF160207">
    <property type="entry name" value="NMB0488-like"/>
    <property type="match status" value="1"/>
</dbReference>
<dbReference type="Pfam" id="PF07262">
    <property type="entry name" value="CdiI"/>
    <property type="match status" value="1"/>
</dbReference>
<dbReference type="KEGG" id="gan:UMN179_00417"/>
<dbReference type="STRING" id="1005058.UMN179_00417"/>
<accession>F4HC26</accession>
<organism evidence="1 2">
    <name type="scientific">Gallibacterium anatis (strain UMN179)</name>
    <name type="common">Pasteurella anatis</name>
    <dbReference type="NCBI Taxonomy" id="1005058"/>
    <lineage>
        <taxon>Bacteria</taxon>
        <taxon>Pseudomonadati</taxon>
        <taxon>Pseudomonadota</taxon>
        <taxon>Gammaproteobacteria</taxon>
        <taxon>Pasteurellales</taxon>
        <taxon>Pasteurellaceae</taxon>
        <taxon>Gallibacterium</taxon>
    </lineage>
</organism>
<dbReference type="PATRIC" id="fig|1005058.3.peg.406"/>
<dbReference type="eggNOG" id="ENOG5030S07">
    <property type="taxonomic scope" value="Bacteria"/>
</dbReference>
<dbReference type="InterPro" id="IPR009888">
    <property type="entry name" value="CdiI_Proteobact"/>
</dbReference>
<sequence>MKKDIFLEKSSKFISITSKLISRLRFSDPNQIVSYLDINISYIKLGQEIRKKLNESEQITDEMFMYYWNNKEIIKEFNKNEEKRIMCNYNYKSRKALYQDVDFLSIEILNNKLLITPLYQDGLASYTSVKGKDGFAIKFEYPLTIADEELGKATMDAFEYCTSIYSFIRKNDLK</sequence>
<dbReference type="InterPro" id="IPR037891">
    <property type="entry name" value="Cdil-like_sf"/>
</dbReference>
<dbReference type="Gene3D" id="3.40.1590.10">
    <property type="entry name" value="NMB0488-like"/>
    <property type="match status" value="1"/>
</dbReference>
<dbReference type="CDD" id="cd13445">
    <property type="entry name" value="CDI_inhibitor_EC869_like"/>
    <property type="match status" value="1"/>
</dbReference>
<evidence type="ECO:0000313" key="1">
    <source>
        <dbReference type="EMBL" id="AEC16453.1"/>
    </source>
</evidence>
<name>F4HC26_GALAU</name>
<gene>
    <name evidence="1" type="ordered locus">UMN179_00417</name>
</gene>
<reference evidence="1 2" key="1">
    <citation type="journal article" date="2011" name="J. Bacteriol.">
        <title>Complete genome sequence of Gallibacterium anatis strain UMN179, isolated from a laying hen with peritonitis.</title>
        <authorList>
            <person name="Johnson T.J."/>
            <person name="Fernandez-Alarcon C."/>
            <person name="Bojesen A.M."/>
            <person name="Nolan L.K."/>
            <person name="Trampel D.W."/>
            <person name="Seemann T."/>
        </authorList>
    </citation>
    <scope>NUCLEOTIDE SEQUENCE [LARGE SCALE GENOMIC DNA]</scope>
    <source>
        <strain evidence="1 2">UMN179</strain>
    </source>
</reference>
<dbReference type="AlphaFoldDB" id="F4HC26"/>
<dbReference type="Proteomes" id="UP000006908">
    <property type="component" value="Chromosome"/>
</dbReference>
<proteinExistence type="predicted"/>
<dbReference type="HOGENOM" id="CLU_133790_0_0_6"/>